<name>A0AAJ1TJX1_9HYPH</name>
<organism evidence="3 4">
    <name type="scientific">Methylobacterium brachiatum</name>
    <dbReference type="NCBI Taxonomy" id="269660"/>
    <lineage>
        <taxon>Bacteria</taxon>
        <taxon>Pseudomonadati</taxon>
        <taxon>Pseudomonadota</taxon>
        <taxon>Alphaproteobacteria</taxon>
        <taxon>Hyphomicrobiales</taxon>
        <taxon>Methylobacteriaceae</taxon>
        <taxon>Methylobacterium</taxon>
    </lineage>
</organism>
<dbReference type="EMBL" id="JAUSWL010000001">
    <property type="protein sequence ID" value="MDQ0541976.1"/>
    <property type="molecule type" value="Genomic_DNA"/>
</dbReference>
<dbReference type="RefSeq" id="WP_122161238.1">
    <property type="nucleotide sequence ID" value="NZ_CP033231.1"/>
</dbReference>
<evidence type="ECO:0000313" key="3">
    <source>
        <dbReference type="EMBL" id="MDQ0541976.1"/>
    </source>
</evidence>
<accession>A0AAJ1TJX1</accession>
<keyword evidence="2" id="KW-0732">Signal</keyword>
<proteinExistence type="predicted"/>
<sequence length="86" mass="8813">MTCTTLKRAGLILGLIASPVCLNAAQAGPYTGTGGGPETTVNAPYRSSVGQTVPPGRAAAPLHDPHERTKRQKDLDPVLGSICDAC</sequence>
<feature type="signal peptide" evidence="2">
    <location>
        <begin position="1"/>
        <end position="24"/>
    </location>
</feature>
<comment type="caution">
    <text evidence="3">The sequence shown here is derived from an EMBL/GenBank/DDBJ whole genome shotgun (WGS) entry which is preliminary data.</text>
</comment>
<evidence type="ECO:0000256" key="1">
    <source>
        <dbReference type="SAM" id="MobiDB-lite"/>
    </source>
</evidence>
<dbReference type="AlphaFoldDB" id="A0AAJ1TJX1"/>
<dbReference type="Proteomes" id="UP001223420">
    <property type="component" value="Unassembled WGS sequence"/>
</dbReference>
<feature type="chain" id="PRO_5042487687" evidence="2">
    <location>
        <begin position="25"/>
        <end position="86"/>
    </location>
</feature>
<reference evidence="3" key="1">
    <citation type="submission" date="2023-07" db="EMBL/GenBank/DDBJ databases">
        <title>Genomic Encyclopedia of Type Strains, Phase IV (KMG-IV): sequencing the most valuable type-strain genomes for metagenomic binning, comparative biology and taxonomic classification.</title>
        <authorList>
            <person name="Goeker M."/>
        </authorList>
    </citation>
    <scope>NUCLEOTIDE SEQUENCE</scope>
    <source>
        <strain evidence="3">DSM 19569</strain>
    </source>
</reference>
<evidence type="ECO:0000256" key="2">
    <source>
        <dbReference type="SAM" id="SignalP"/>
    </source>
</evidence>
<feature type="region of interest" description="Disordered" evidence="1">
    <location>
        <begin position="27"/>
        <end position="75"/>
    </location>
</feature>
<gene>
    <name evidence="3" type="ORF">QO001_000884</name>
</gene>
<feature type="compositionally biased region" description="Basic and acidic residues" evidence="1">
    <location>
        <begin position="63"/>
        <end position="75"/>
    </location>
</feature>
<evidence type="ECO:0000313" key="4">
    <source>
        <dbReference type="Proteomes" id="UP001223420"/>
    </source>
</evidence>
<protein>
    <submittedName>
        <fullName evidence="3">Uncharacterized protein</fullName>
    </submittedName>
</protein>